<dbReference type="SUPFAM" id="SSF53067">
    <property type="entry name" value="Actin-like ATPase domain"/>
    <property type="match status" value="2"/>
</dbReference>
<dbReference type="InterPro" id="IPR043129">
    <property type="entry name" value="ATPase_NBD"/>
</dbReference>
<dbReference type="KEGG" id="kpie:N5580_16565"/>
<feature type="domain" description="ATPase BadF/BadG/BcrA/BcrD type" evidence="1">
    <location>
        <begin position="7"/>
        <end position="283"/>
    </location>
</feature>
<dbReference type="InterPro" id="IPR052519">
    <property type="entry name" value="Euk-type_GlcNAc_Kinase"/>
</dbReference>
<gene>
    <name evidence="2" type="ORF">N5580_16565</name>
</gene>
<organism evidence="2 3">
    <name type="scientific">Pantoea piersonii</name>
    <dbReference type="NCBI Taxonomy" id="2364647"/>
    <lineage>
        <taxon>Bacteria</taxon>
        <taxon>Pseudomonadati</taxon>
        <taxon>Pseudomonadota</taxon>
        <taxon>Gammaproteobacteria</taxon>
        <taxon>Enterobacterales</taxon>
        <taxon>Erwiniaceae</taxon>
        <taxon>Pantoea</taxon>
    </lineage>
</organism>
<dbReference type="PANTHER" id="PTHR43190:SF3">
    <property type="entry name" value="N-ACETYL-D-GLUCOSAMINE KINASE"/>
    <property type="match status" value="1"/>
</dbReference>
<dbReference type="InterPro" id="IPR002731">
    <property type="entry name" value="ATPase_BadF"/>
</dbReference>
<dbReference type="GO" id="GO:0016301">
    <property type="term" value="F:kinase activity"/>
    <property type="evidence" value="ECO:0007669"/>
    <property type="project" value="UniProtKB-KW"/>
</dbReference>
<dbReference type="AlphaFoldDB" id="A0AAJ5U9L3"/>
<keyword evidence="2" id="KW-0808">Transferase</keyword>
<dbReference type="Pfam" id="PF01869">
    <property type="entry name" value="BcrAD_BadFG"/>
    <property type="match status" value="1"/>
</dbReference>
<keyword evidence="3" id="KW-1185">Reference proteome</keyword>
<proteinExistence type="predicted"/>
<dbReference type="Proteomes" id="UP001211544">
    <property type="component" value="Chromosome"/>
</dbReference>
<dbReference type="EMBL" id="CP104758">
    <property type="protein sequence ID" value="WBG90668.1"/>
    <property type="molecule type" value="Genomic_DNA"/>
</dbReference>
<protein>
    <submittedName>
        <fullName evidence="2">N-acetylglucosamine kinase</fullName>
    </submittedName>
</protein>
<accession>A0AAJ5U9L3</accession>
<evidence type="ECO:0000313" key="2">
    <source>
        <dbReference type="EMBL" id="WBG90668.1"/>
    </source>
</evidence>
<evidence type="ECO:0000313" key="3">
    <source>
        <dbReference type="Proteomes" id="UP001211544"/>
    </source>
</evidence>
<dbReference type="PANTHER" id="PTHR43190">
    <property type="entry name" value="N-ACETYL-D-GLUCOSAMINE KINASE"/>
    <property type="match status" value="1"/>
</dbReference>
<dbReference type="CDD" id="cd24082">
    <property type="entry name" value="ASKHA_NBD_GspK-like"/>
    <property type="match status" value="1"/>
</dbReference>
<reference evidence="2 3" key="1">
    <citation type="journal article" date="2022" name="J Glob Antimicrob Resist">
        <title>First complete genome of a multidrug resistant strain of the novel human pathogen Kalamiella piersonii (GABEKP28) identified in human saliva.</title>
        <authorList>
            <person name="McDonagh F."/>
            <person name="Singh N.K."/>
            <person name="Venkateswaran K."/>
            <person name="Lonappan A.M."/>
            <person name="Hallahan B."/>
            <person name="Tuohy A."/>
            <person name="Burke L."/>
            <person name="Kovarova A."/>
            <person name="Miliotis G."/>
        </authorList>
    </citation>
    <scope>NUCLEOTIDE SEQUENCE [LARGE SCALE GENOMIC DNA]</scope>
    <source>
        <strain evidence="2 3">GABEKP28</strain>
    </source>
</reference>
<dbReference type="RefSeq" id="WP_126689135.1">
    <property type="nucleotide sequence ID" value="NZ_CP104758.1"/>
</dbReference>
<keyword evidence="2" id="KW-0418">Kinase</keyword>
<sequence>MQSHYLLGIDGGGTQCRARLTDLQGTVLAEAAGGPANVWSQYEAALSSVGQLIDTVFVQAGLSPKMLAQTSLVAGLAGANVASVQARLASWQPVCAALQVVSDVEIACAGAHGGQPGAVFITGTGSQGAAWDGARFTLLGGWGFALSDHGSGAELGRRALRLALLAHEAIVGQSDFTYQLMAQFDHSPETMLLWTRTAAPADWARVVPQVFAAAAGGDHHAQDLLRQTAEDIGLMVRRLTALSSGRVALMGGLAAPIHRWLAADIQARLVMPQGDALSGALTLARAHPALSSDNVTPAQLPSH</sequence>
<evidence type="ECO:0000259" key="1">
    <source>
        <dbReference type="Pfam" id="PF01869"/>
    </source>
</evidence>
<dbReference type="Gene3D" id="3.30.420.40">
    <property type="match status" value="2"/>
</dbReference>
<name>A0AAJ5U9L3_9GAMM</name>